<evidence type="ECO:0000313" key="2">
    <source>
        <dbReference type="Proteomes" id="UP000215086"/>
    </source>
</evidence>
<accession>A0A286RCV9</accession>
<name>A0A286RCV9_9BACT</name>
<keyword evidence="2" id="KW-1185">Reference proteome</keyword>
<evidence type="ECO:0000313" key="1">
    <source>
        <dbReference type="EMBL" id="ASV73802.1"/>
    </source>
</evidence>
<dbReference type="Proteomes" id="UP000215086">
    <property type="component" value="Chromosome"/>
</dbReference>
<dbReference type="KEGG" id="ttf:THTE_1200"/>
<dbReference type="EMBL" id="CP018477">
    <property type="protein sequence ID" value="ASV73802.1"/>
    <property type="molecule type" value="Genomic_DNA"/>
</dbReference>
<proteinExistence type="predicted"/>
<reference evidence="1 2" key="1">
    <citation type="journal article" name="Front. Microbiol.">
        <title>Sugar Metabolism of the First Thermophilic Planctomycete Thermogutta terrifontis: Comparative Genomic and Transcriptomic Approaches.</title>
        <authorList>
            <person name="Elcheninov A.G."/>
            <person name="Menzel P."/>
            <person name="Gudbergsdottir S.R."/>
            <person name="Slesarev A.I."/>
            <person name="Kadnikov V.V."/>
            <person name="Krogh A."/>
            <person name="Bonch-Osmolovskaya E.A."/>
            <person name="Peng X."/>
            <person name="Kublanov I.V."/>
        </authorList>
    </citation>
    <scope>NUCLEOTIDE SEQUENCE [LARGE SCALE GENOMIC DNA]</scope>
    <source>
        <strain evidence="1 2">R1</strain>
    </source>
</reference>
<sequence length="41" mass="4512">MRQKAPVAARPELRSKVTQLIPPGEIPEDGVFSAFAHPQEI</sequence>
<protein>
    <submittedName>
        <fullName evidence="1">Uncharacterized protein</fullName>
    </submittedName>
</protein>
<dbReference type="AlphaFoldDB" id="A0A286RCV9"/>
<organism evidence="1 2">
    <name type="scientific">Thermogutta terrifontis</name>
    <dbReference type="NCBI Taxonomy" id="1331910"/>
    <lineage>
        <taxon>Bacteria</taxon>
        <taxon>Pseudomonadati</taxon>
        <taxon>Planctomycetota</taxon>
        <taxon>Planctomycetia</taxon>
        <taxon>Pirellulales</taxon>
        <taxon>Thermoguttaceae</taxon>
        <taxon>Thermogutta</taxon>
    </lineage>
</organism>
<gene>
    <name evidence="1" type="ORF">THTE_1200</name>
</gene>